<dbReference type="PANTHER" id="PTHR12916:SF9">
    <property type="entry name" value="NEUROGENIC LOCUS NOTCH HOMOLOG PROTEIN 1-RELATED"/>
    <property type="match status" value="1"/>
</dbReference>
<feature type="disulfide bond" evidence="6">
    <location>
        <begin position="62"/>
        <end position="71"/>
    </location>
</feature>
<dbReference type="InterPro" id="IPR018097">
    <property type="entry name" value="EGF_Ca-bd_CS"/>
</dbReference>
<dbReference type="PROSITE" id="PS00010">
    <property type="entry name" value="ASX_HYDROXYL"/>
    <property type="match status" value="3"/>
</dbReference>
<dbReference type="CDD" id="cd00054">
    <property type="entry name" value="EGF_CA"/>
    <property type="match status" value="4"/>
</dbReference>
<gene>
    <name evidence="9" type="ORF">BRAFLDRAFT_69478</name>
</gene>
<protein>
    <recommendedName>
        <fullName evidence="10">Fibropellin-1-like</fullName>
    </recommendedName>
</protein>
<dbReference type="eggNOG" id="KOG1217">
    <property type="taxonomic scope" value="Eukaryota"/>
</dbReference>
<dbReference type="GO" id="GO:0005509">
    <property type="term" value="F:calcium ion binding"/>
    <property type="evidence" value="ECO:0007669"/>
    <property type="project" value="InterPro"/>
</dbReference>
<feature type="domain" description="EGF-like" evidence="7">
    <location>
        <begin position="74"/>
        <end position="110"/>
    </location>
</feature>
<dbReference type="FunFam" id="2.10.25.10:FF:000109">
    <property type="entry name" value="Notch homolog 4, [Drosophila]"/>
    <property type="match status" value="1"/>
</dbReference>
<keyword evidence="1 6" id="KW-0245">EGF-like domain</keyword>
<keyword evidence="4 6" id="KW-1015">Disulfide bond</keyword>
<dbReference type="PROSITE" id="PS01187">
    <property type="entry name" value="EGF_CA"/>
    <property type="match status" value="3"/>
</dbReference>
<dbReference type="PROSITE" id="PS01186">
    <property type="entry name" value="EGF_2"/>
    <property type="match status" value="4"/>
</dbReference>
<feature type="disulfide bond" evidence="6">
    <location>
        <begin position="100"/>
        <end position="109"/>
    </location>
</feature>
<dbReference type="SMART" id="SM00034">
    <property type="entry name" value="CLECT"/>
    <property type="match status" value="1"/>
</dbReference>
<feature type="domain" description="C-type lectin" evidence="8">
    <location>
        <begin position="152"/>
        <end position="266"/>
    </location>
</feature>
<dbReference type="InterPro" id="IPR000152">
    <property type="entry name" value="EGF-type_Asp/Asn_hydroxyl_site"/>
</dbReference>
<dbReference type="PROSITE" id="PS50041">
    <property type="entry name" value="C_TYPE_LECTIN_2"/>
    <property type="match status" value="1"/>
</dbReference>
<keyword evidence="5" id="KW-0325">Glycoprotein</keyword>
<evidence type="ECO:0000256" key="3">
    <source>
        <dbReference type="ARBA" id="ARBA00022737"/>
    </source>
</evidence>
<keyword evidence="3" id="KW-0677">Repeat</keyword>
<feature type="domain" description="EGF-like" evidence="7">
    <location>
        <begin position="36"/>
        <end position="72"/>
    </location>
</feature>
<dbReference type="PROSITE" id="PS50026">
    <property type="entry name" value="EGF_3"/>
    <property type="match status" value="4"/>
</dbReference>
<sequence>MFVYLPDVFDDDGACGYSWCFSGAKKQDKFALCAVALGTCASNPCTNGSTCLDLPEGHTCVCAPGYGGNTCETDIDECTSAPCQNGATCHDELNQYTCQCAAGYTGLQCEIDIDECASNPCWGGGTCIDKVDGYSCVCPEGFAGETCRTVAYADGCLMFSSDAVSYPEASQECQNRGGHLVDVKEAELQRLIADSIPTGSDVSPWIGLKMSPGVMTYADGSGVSDQVEWSAGGPPTSCDVCVYLDSADGYSAKTDSCTEPHHYVCQSDIDECSSSPCQNGGVCLNGVNSYHCYCPFGYTGDSCQTDLDLCAMVSCPSDWQCQDEGSSREYEPYPCSGAPCPDGMNCKKEGSASFSCRVG</sequence>
<dbReference type="InterPro" id="IPR016187">
    <property type="entry name" value="CTDL_fold"/>
</dbReference>
<feature type="disulfide bond" evidence="6">
    <location>
        <begin position="138"/>
        <end position="147"/>
    </location>
</feature>
<dbReference type="FunFam" id="2.10.25.10:FF:000122">
    <property type="entry name" value="Protein crumbs homolog 2"/>
    <property type="match status" value="1"/>
</dbReference>
<dbReference type="EMBL" id="GG666636">
    <property type="protein sequence ID" value="EEN46982.1"/>
    <property type="molecule type" value="Genomic_DNA"/>
</dbReference>
<evidence type="ECO:0000259" key="7">
    <source>
        <dbReference type="PROSITE" id="PS50026"/>
    </source>
</evidence>
<dbReference type="FunFam" id="2.10.25.10:FF:000117">
    <property type="entry name" value="Delta-like protein"/>
    <property type="match status" value="1"/>
</dbReference>
<organism>
    <name type="scientific">Branchiostoma floridae</name>
    <name type="common">Florida lancelet</name>
    <name type="synonym">Amphioxus</name>
    <dbReference type="NCBI Taxonomy" id="7739"/>
    <lineage>
        <taxon>Eukaryota</taxon>
        <taxon>Metazoa</taxon>
        <taxon>Chordata</taxon>
        <taxon>Cephalochordata</taxon>
        <taxon>Leptocardii</taxon>
        <taxon>Amphioxiformes</taxon>
        <taxon>Branchiostomatidae</taxon>
        <taxon>Branchiostoma</taxon>
    </lineage>
</organism>
<dbReference type="FunFam" id="3.10.100.10:FF:000107">
    <property type="entry name" value="Uncharacterized protein"/>
    <property type="match status" value="1"/>
</dbReference>
<keyword evidence="2" id="KW-0732">Signal</keyword>
<dbReference type="Gene3D" id="3.10.100.10">
    <property type="entry name" value="Mannose-Binding Protein A, subunit A"/>
    <property type="match status" value="1"/>
</dbReference>
<comment type="caution">
    <text evidence="6">Lacks conserved residue(s) required for the propagation of feature annotation.</text>
</comment>
<evidence type="ECO:0000256" key="5">
    <source>
        <dbReference type="ARBA" id="ARBA00023180"/>
    </source>
</evidence>
<evidence type="ECO:0008006" key="10">
    <source>
        <dbReference type="Google" id="ProtNLM"/>
    </source>
</evidence>
<dbReference type="SUPFAM" id="SSF57184">
    <property type="entry name" value="Growth factor receptor domain"/>
    <property type="match status" value="1"/>
</dbReference>
<dbReference type="CDD" id="cd00037">
    <property type="entry name" value="CLECT"/>
    <property type="match status" value="1"/>
</dbReference>
<feature type="disulfide bond" evidence="6">
    <location>
        <begin position="294"/>
        <end position="303"/>
    </location>
</feature>
<evidence type="ECO:0000256" key="1">
    <source>
        <dbReference type="ARBA" id="ARBA00022536"/>
    </source>
</evidence>
<dbReference type="PRINTS" id="PR00010">
    <property type="entry name" value="EGFBLOOD"/>
</dbReference>
<dbReference type="InterPro" id="IPR009030">
    <property type="entry name" value="Growth_fac_rcpt_cys_sf"/>
</dbReference>
<evidence type="ECO:0000256" key="6">
    <source>
        <dbReference type="PROSITE-ProRule" id="PRU00076"/>
    </source>
</evidence>
<name>C3ZK83_BRAFL</name>
<evidence type="ECO:0000259" key="8">
    <source>
        <dbReference type="PROSITE" id="PS50041"/>
    </source>
</evidence>
<dbReference type="Pfam" id="PF00059">
    <property type="entry name" value="Lectin_C"/>
    <property type="match status" value="1"/>
</dbReference>
<accession>C3ZK83</accession>
<dbReference type="Pfam" id="PF00008">
    <property type="entry name" value="EGF"/>
    <property type="match status" value="4"/>
</dbReference>
<evidence type="ECO:0000256" key="2">
    <source>
        <dbReference type="ARBA" id="ARBA00022729"/>
    </source>
</evidence>
<dbReference type="InterPro" id="IPR001881">
    <property type="entry name" value="EGF-like_Ca-bd_dom"/>
</dbReference>
<reference evidence="9" key="1">
    <citation type="journal article" date="2008" name="Nature">
        <title>The amphioxus genome and the evolution of the chordate karyotype.</title>
        <authorList>
            <consortium name="US DOE Joint Genome Institute (JGI-PGF)"/>
            <person name="Putnam N.H."/>
            <person name="Butts T."/>
            <person name="Ferrier D.E.K."/>
            <person name="Furlong R.F."/>
            <person name="Hellsten U."/>
            <person name="Kawashima T."/>
            <person name="Robinson-Rechavi M."/>
            <person name="Shoguchi E."/>
            <person name="Terry A."/>
            <person name="Yu J.-K."/>
            <person name="Benito-Gutierrez E.L."/>
            <person name="Dubchak I."/>
            <person name="Garcia-Fernandez J."/>
            <person name="Gibson-Brown J.J."/>
            <person name="Grigoriev I.V."/>
            <person name="Horton A.C."/>
            <person name="de Jong P.J."/>
            <person name="Jurka J."/>
            <person name="Kapitonov V.V."/>
            <person name="Kohara Y."/>
            <person name="Kuroki Y."/>
            <person name="Lindquist E."/>
            <person name="Lucas S."/>
            <person name="Osoegawa K."/>
            <person name="Pennacchio L.A."/>
            <person name="Salamov A.A."/>
            <person name="Satou Y."/>
            <person name="Sauka-Spengler T."/>
            <person name="Schmutz J."/>
            <person name="Shin-I T."/>
            <person name="Toyoda A."/>
            <person name="Bronner-Fraser M."/>
            <person name="Fujiyama A."/>
            <person name="Holland L.Z."/>
            <person name="Holland P.W.H."/>
            <person name="Satoh N."/>
            <person name="Rokhsar D.S."/>
        </authorList>
    </citation>
    <scope>NUCLEOTIDE SEQUENCE [LARGE SCALE GENOMIC DNA]</scope>
    <source>
        <strain evidence="9">S238N-H82</strain>
        <tissue evidence="9">Testes</tissue>
    </source>
</reference>
<dbReference type="Gene3D" id="2.10.25.10">
    <property type="entry name" value="Laminin"/>
    <property type="match status" value="4"/>
</dbReference>
<dbReference type="AlphaFoldDB" id="C3ZK83"/>
<evidence type="ECO:0000256" key="4">
    <source>
        <dbReference type="ARBA" id="ARBA00023157"/>
    </source>
</evidence>
<dbReference type="InterPro" id="IPR001304">
    <property type="entry name" value="C-type_lectin-like"/>
</dbReference>
<dbReference type="PROSITE" id="PS00022">
    <property type="entry name" value="EGF_1"/>
    <property type="match status" value="4"/>
</dbReference>
<dbReference type="FunFam" id="2.10.25.10:FF:000575">
    <property type="entry name" value="Crumbs, isoform C"/>
    <property type="match status" value="1"/>
</dbReference>
<dbReference type="SMART" id="SM00179">
    <property type="entry name" value="EGF_CA"/>
    <property type="match status" value="4"/>
</dbReference>
<dbReference type="InterPro" id="IPR000742">
    <property type="entry name" value="EGF"/>
</dbReference>
<dbReference type="SUPFAM" id="SSF57196">
    <property type="entry name" value="EGF/Laminin"/>
    <property type="match status" value="1"/>
</dbReference>
<dbReference type="SMART" id="SM00181">
    <property type="entry name" value="EGF"/>
    <property type="match status" value="4"/>
</dbReference>
<dbReference type="SUPFAM" id="SSF56436">
    <property type="entry name" value="C-type lectin-like"/>
    <property type="match status" value="1"/>
</dbReference>
<dbReference type="InParanoid" id="C3ZK83"/>
<proteinExistence type="predicted"/>
<dbReference type="InterPro" id="IPR016186">
    <property type="entry name" value="C-type_lectin-like/link_sf"/>
</dbReference>
<evidence type="ECO:0000313" key="9">
    <source>
        <dbReference type="EMBL" id="EEN46982.1"/>
    </source>
</evidence>
<feature type="domain" description="EGF-like" evidence="7">
    <location>
        <begin position="268"/>
        <end position="304"/>
    </location>
</feature>
<feature type="domain" description="EGF-like" evidence="7">
    <location>
        <begin position="112"/>
        <end position="148"/>
    </location>
</feature>
<dbReference type="PANTHER" id="PTHR12916">
    <property type="entry name" value="CYTOCHROME C OXIDASE POLYPEPTIDE VIC-2"/>
    <property type="match status" value="1"/>
</dbReference>